<dbReference type="PROSITE" id="PS51740">
    <property type="entry name" value="SPOVT_ABRB"/>
    <property type="match status" value="1"/>
</dbReference>
<dbReference type="STRING" id="168384.SAMN05660368_03666"/>
<keyword evidence="1" id="KW-0238">DNA-binding</keyword>
<protein>
    <recommendedName>
        <fullName evidence="2">SpoVT-AbrB domain-containing protein</fullName>
    </recommendedName>
</protein>
<accession>C6LFV3</accession>
<gene>
    <name evidence="3" type="ORF">BRYFOR_07513</name>
</gene>
<comment type="caution">
    <text evidence="3">The sequence shown here is derived from an EMBL/GenBank/DDBJ whole genome shotgun (WGS) entry which is preliminary data.</text>
</comment>
<dbReference type="RefSeq" id="WP_006862297.1">
    <property type="nucleotide sequence ID" value="NZ_ACCL02000011.1"/>
</dbReference>
<dbReference type="Proteomes" id="UP000005561">
    <property type="component" value="Unassembled WGS sequence"/>
</dbReference>
<evidence type="ECO:0000313" key="3">
    <source>
        <dbReference type="EMBL" id="EET60317.1"/>
    </source>
</evidence>
<keyword evidence="4" id="KW-1185">Reference proteome</keyword>
<dbReference type="InterPro" id="IPR037914">
    <property type="entry name" value="SpoVT-AbrB_sf"/>
</dbReference>
<dbReference type="SUPFAM" id="SSF89447">
    <property type="entry name" value="AbrB/MazE/MraZ-like"/>
    <property type="match status" value="1"/>
</dbReference>
<name>C6LFV3_9FIRM</name>
<feature type="domain" description="SpoVT-AbrB" evidence="2">
    <location>
        <begin position="14"/>
        <end position="63"/>
    </location>
</feature>
<dbReference type="OrthoDB" id="9782993at2"/>
<proteinExistence type="predicted"/>
<evidence type="ECO:0000259" key="2">
    <source>
        <dbReference type="PROSITE" id="PS51740"/>
    </source>
</evidence>
<dbReference type="AlphaFoldDB" id="C6LFV3"/>
<sequence>MKARIATIEPGNAKLIRNLDGKGRLILPGDFREAAGFTPDEPVEVELVSVGGRTGFLITAAFKEENQ</sequence>
<reference evidence="3" key="1">
    <citation type="submission" date="2009-07" db="EMBL/GenBank/DDBJ databases">
        <authorList>
            <person name="Weinstock G."/>
            <person name="Sodergren E."/>
            <person name="Clifton S."/>
            <person name="Fulton L."/>
            <person name="Fulton B."/>
            <person name="Courtney L."/>
            <person name="Fronick C."/>
            <person name="Harrison M."/>
            <person name="Strong C."/>
            <person name="Farmer C."/>
            <person name="Delahaunty K."/>
            <person name="Markovic C."/>
            <person name="Hall O."/>
            <person name="Minx P."/>
            <person name="Tomlinson C."/>
            <person name="Mitreva M."/>
            <person name="Nelson J."/>
            <person name="Hou S."/>
            <person name="Wollam A."/>
            <person name="Pepin K.H."/>
            <person name="Johnson M."/>
            <person name="Bhonagiri V."/>
            <person name="Nash W.E."/>
            <person name="Warren W."/>
            <person name="Chinwalla A."/>
            <person name="Mardis E.R."/>
            <person name="Wilson R.K."/>
        </authorList>
    </citation>
    <scope>NUCLEOTIDE SEQUENCE [LARGE SCALE GENOMIC DNA]</scope>
    <source>
        <strain evidence="3">DSM 14469</strain>
    </source>
</reference>
<dbReference type="GO" id="GO:0003677">
    <property type="term" value="F:DNA binding"/>
    <property type="evidence" value="ECO:0007669"/>
    <property type="project" value="UniProtKB-UniRule"/>
</dbReference>
<dbReference type="Gene3D" id="2.10.260.10">
    <property type="match status" value="1"/>
</dbReference>
<dbReference type="InterPro" id="IPR007159">
    <property type="entry name" value="SpoVT-AbrB_dom"/>
</dbReference>
<evidence type="ECO:0000313" key="4">
    <source>
        <dbReference type="Proteomes" id="UP000005561"/>
    </source>
</evidence>
<evidence type="ECO:0000256" key="1">
    <source>
        <dbReference type="PROSITE-ProRule" id="PRU01076"/>
    </source>
</evidence>
<organism evidence="3 4">
    <name type="scientific">Marvinbryantia formatexigens DSM 14469</name>
    <dbReference type="NCBI Taxonomy" id="478749"/>
    <lineage>
        <taxon>Bacteria</taxon>
        <taxon>Bacillati</taxon>
        <taxon>Bacillota</taxon>
        <taxon>Clostridia</taxon>
        <taxon>Lachnospirales</taxon>
        <taxon>Lachnospiraceae</taxon>
        <taxon>Marvinbryantia</taxon>
    </lineage>
</organism>
<dbReference type="EMBL" id="ACCL02000011">
    <property type="protein sequence ID" value="EET60317.1"/>
    <property type="molecule type" value="Genomic_DNA"/>
</dbReference>